<accession>A0A227P2G5</accession>
<comment type="caution">
    <text evidence="2">The sequence shown here is derived from an EMBL/GenBank/DDBJ whole genome shotgun (WGS) entry which is preliminary data.</text>
</comment>
<dbReference type="CDD" id="cd00063">
    <property type="entry name" value="FN3"/>
    <property type="match status" value="1"/>
</dbReference>
<proteinExistence type="predicted"/>
<evidence type="ECO:0000313" key="3">
    <source>
        <dbReference type="Proteomes" id="UP000214684"/>
    </source>
</evidence>
<dbReference type="InterPro" id="IPR003961">
    <property type="entry name" value="FN3_dom"/>
</dbReference>
<dbReference type="RefSeq" id="WP_089480504.1">
    <property type="nucleotide sequence ID" value="NZ_MUGS01000034.1"/>
</dbReference>
<dbReference type="Gene3D" id="2.60.40.10">
    <property type="entry name" value="Immunoglobulins"/>
    <property type="match status" value="1"/>
</dbReference>
<feature type="domain" description="Fibronectin type-III" evidence="1">
    <location>
        <begin position="286"/>
        <end position="379"/>
    </location>
</feature>
<dbReference type="OrthoDB" id="1521695at2"/>
<dbReference type="PROSITE" id="PS50853">
    <property type="entry name" value="FN3"/>
    <property type="match status" value="1"/>
</dbReference>
<gene>
    <name evidence="2" type="ORF">B0A64_16000</name>
</gene>
<dbReference type="SUPFAM" id="SSF49265">
    <property type="entry name" value="Fibronectin type III"/>
    <property type="match status" value="1"/>
</dbReference>
<dbReference type="Pfam" id="PF00041">
    <property type="entry name" value="fn3"/>
    <property type="match status" value="1"/>
</dbReference>
<dbReference type="InterPro" id="IPR036116">
    <property type="entry name" value="FN3_sf"/>
</dbReference>
<dbReference type="AlphaFoldDB" id="A0A227P2G5"/>
<organism evidence="2 3">
    <name type="scientific">Flavobacterium araucananum</name>
    <dbReference type="NCBI Taxonomy" id="946678"/>
    <lineage>
        <taxon>Bacteria</taxon>
        <taxon>Pseudomonadati</taxon>
        <taxon>Bacteroidota</taxon>
        <taxon>Flavobacteriia</taxon>
        <taxon>Flavobacteriales</taxon>
        <taxon>Flavobacteriaceae</taxon>
        <taxon>Flavobacterium</taxon>
    </lineage>
</organism>
<reference evidence="2 3" key="1">
    <citation type="submission" date="2016-11" db="EMBL/GenBank/DDBJ databases">
        <title>Whole genomes of Flavobacteriaceae.</title>
        <authorList>
            <person name="Stine C."/>
            <person name="Li C."/>
            <person name="Tadesse D."/>
        </authorList>
    </citation>
    <scope>NUCLEOTIDE SEQUENCE [LARGE SCALE GENOMIC DNA]</scope>
    <source>
        <strain evidence="2 3">DSM 24704</strain>
    </source>
</reference>
<dbReference type="EMBL" id="MUGS01000034">
    <property type="protein sequence ID" value="OXG04160.1"/>
    <property type="molecule type" value="Genomic_DNA"/>
</dbReference>
<sequence length="1060" mass="119161">MKKLYQNLFFLIVLIWSLNTYAQLYPVQLTPIFNSPYSSKLSDYATSMDTKFRLLVNPTDIMLSYRQVRLKLIIQGSRFNIQSNDFIVGQRPVFITGGSFVTLTNADIGALFRLENLQGITAAQYANGLPEGMYNFCFELYDFVTNQKIAQKSCAGLYLMLNDPPLLNTPQKNEQIAASDFPNIMFTWTPRQMNATNVSYKFELKQILDPTLDPQFAFQMSPLLYEQTLFSTALMYNLSMPILIPGMRYAWRVKAISTTGLSENAVFKNNGYSKIYSFKYATNCAPPTFVLSQSQSPTSVKITWQGLPDHKKYHLQYKKQDVRNAQWFSTYTVNTQSLITNLEPGVTYQFRVGATCDPVREEDQSYTYSTINTFTTTTDNKGIAAYNCGIIPKIDLKNQTPLSNLIQSETFTAGDFPVTILELQGKGSYSGRGYIIVPYLADTKIAVEFKNITINTDYQLISGVVQTSYNPDWGNVVDVDDIVNDFKDLVNEIADLFDKANDLIKQKEAGTISQSDFDKEWGEKVITNLFETQEKYKELVKGEGYSEEIKKEIENLKVPLDDLASTNYTTIGAQTQKDLDKVKTSYDKVNKLISDKCEKDLTNVLAFLAIEKVNYLKLSFSEVSNNKATAQGSKEYQTSVYDEENGTLKITHYKDWNNGSNPKQNLFLIETKDAELNKQDIKFFWLSYAPNSVDGLKPAIDATIYIKDTEPKESEPGFCTKDIAIPKGVSTQAQFADVMEQMVFYSALGMGSVEALGGIKATECVTGFTLDAGFQMGINAIVKRYLNESFTTKQLMQEVSIPGAATSCATAALVNQCGTACAGASGFVVGFGDDVLNQLKSGKNLSEVEISQSTLNGIKQGILNIVVQKVVTFGISKFSAWRGKYTAKQVEEALEDLQVNPEKYGLSEYELANLVNRSTKKFGEIEYEILVYNDRIIWKSLNNKELATWENSARLYGGELEFDFNTAGAKGIGQKWTDEAFETFGDRVKSIKVEWKTDSRYPNGESLGYKQFNEAFDETGDEILAIKRTLFYQTMEKRGYGIIQDYSLLGKSVVVKLKKK</sequence>
<name>A0A227P2G5_9FLAO</name>
<evidence type="ECO:0000259" key="1">
    <source>
        <dbReference type="PROSITE" id="PS50853"/>
    </source>
</evidence>
<dbReference type="SMART" id="SM00060">
    <property type="entry name" value="FN3"/>
    <property type="match status" value="1"/>
</dbReference>
<evidence type="ECO:0000313" key="2">
    <source>
        <dbReference type="EMBL" id="OXG04160.1"/>
    </source>
</evidence>
<dbReference type="Proteomes" id="UP000214684">
    <property type="component" value="Unassembled WGS sequence"/>
</dbReference>
<keyword evidence="3" id="KW-1185">Reference proteome</keyword>
<dbReference type="InterPro" id="IPR013783">
    <property type="entry name" value="Ig-like_fold"/>
</dbReference>
<protein>
    <recommendedName>
        <fullName evidence="1">Fibronectin type-III domain-containing protein</fullName>
    </recommendedName>
</protein>